<dbReference type="OrthoDB" id="4500249at2"/>
<name>A0A4R4THF0_9ACTN</name>
<evidence type="ECO:0000256" key="3">
    <source>
        <dbReference type="ARBA" id="ARBA00023163"/>
    </source>
</evidence>
<dbReference type="SMART" id="SM01043">
    <property type="entry name" value="BTAD"/>
    <property type="match status" value="1"/>
</dbReference>
<organism evidence="5 6">
    <name type="scientific">Streptomyces hainanensis</name>
    <dbReference type="NCBI Taxonomy" id="402648"/>
    <lineage>
        <taxon>Bacteria</taxon>
        <taxon>Bacillati</taxon>
        <taxon>Actinomycetota</taxon>
        <taxon>Actinomycetes</taxon>
        <taxon>Kitasatosporales</taxon>
        <taxon>Streptomycetaceae</taxon>
        <taxon>Streptomyces</taxon>
    </lineage>
</organism>
<dbReference type="InterPro" id="IPR005158">
    <property type="entry name" value="BTAD"/>
</dbReference>
<gene>
    <name evidence="5" type="ORF">E1283_11510</name>
</gene>
<dbReference type="CDD" id="cd15831">
    <property type="entry name" value="BTAD"/>
    <property type="match status" value="1"/>
</dbReference>
<dbReference type="InterPro" id="IPR036388">
    <property type="entry name" value="WH-like_DNA-bd_sf"/>
</dbReference>
<dbReference type="SUPFAM" id="SSF48452">
    <property type="entry name" value="TPR-like"/>
    <property type="match status" value="1"/>
</dbReference>
<dbReference type="Pfam" id="PF03704">
    <property type="entry name" value="BTAD"/>
    <property type="match status" value="1"/>
</dbReference>
<feature type="domain" description="Bacterial transcriptional activator" evidence="4">
    <location>
        <begin position="70"/>
        <end position="214"/>
    </location>
</feature>
<keyword evidence="2" id="KW-0805">Transcription regulation</keyword>
<evidence type="ECO:0000259" key="4">
    <source>
        <dbReference type="SMART" id="SM01043"/>
    </source>
</evidence>
<dbReference type="Proteomes" id="UP000295345">
    <property type="component" value="Unassembled WGS sequence"/>
</dbReference>
<keyword evidence="3" id="KW-0804">Transcription</keyword>
<dbReference type="Gene3D" id="1.25.40.10">
    <property type="entry name" value="Tetratricopeptide repeat domain"/>
    <property type="match status" value="1"/>
</dbReference>
<dbReference type="AlphaFoldDB" id="A0A4R4THF0"/>
<protein>
    <recommendedName>
        <fullName evidence="4">Bacterial transcriptional activator domain-containing protein</fullName>
    </recommendedName>
</protein>
<keyword evidence="1" id="KW-0902">Two-component regulatory system</keyword>
<sequence>MAWNPNEFLPDGVVIDQLWDGDLPQHPRDALYTCANRLRSTLALALAPGYRQPLIRRRGGYLLAVDPSSVDLHLFRRLVSRARTGARRNDDLGAIALYDRALALRAGTPLSDLGSAWATRARATLEEESRAALQARATIRLRLGHHTEEIPALRQLAERHPLDESVAELLMLALYRSGRQGDALACFSRIRRGLIERLGDEPGNALTALHQRILHRDPELVAAQAAGGPT</sequence>
<dbReference type="GO" id="GO:0000160">
    <property type="term" value="P:phosphorelay signal transduction system"/>
    <property type="evidence" value="ECO:0007669"/>
    <property type="project" value="UniProtKB-KW"/>
</dbReference>
<dbReference type="GO" id="GO:0003677">
    <property type="term" value="F:DNA binding"/>
    <property type="evidence" value="ECO:0007669"/>
    <property type="project" value="TreeGrafter"/>
</dbReference>
<dbReference type="EMBL" id="SMKI01000095">
    <property type="protein sequence ID" value="TDC75766.1"/>
    <property type="molecule type" value="Genomic_DNA"/>
</dbReference>
<reference evidence="5 6" key="1">
    <citation type="submission" date="2019-03" db="EMBL/GenBank/DDBJ databases">
        <title>Draft genome sequences of novel Actinobacteria.</title>
        <authorList>
            <person name="Sahin N."/>
            <person name="Ay H."/>
            <person name="Saygin H."/>
        </authorList>
    </citation>
    <scope>NUCLEOTIDE SEQUENCE [LARGE SCALE GENOMIC DNA]</scope>
    <source>
        <strain evidence="5 6">DSM 41900</strain>
    </source>
</reference>
<dbReference type="InterPro" id="IPR051677">
    <property type="entry name" value="AfsR-DnrI-RedD_regulator"/>
</dbReference>
<dbReference type="GO" id="GO:0006355">
    <property type="term" value="P:regulation of DNA-templated transcription"/>
    <property type="evidence" value="ECO:0007669"/>
    <property type="project" value="TreeGrafter"/>
</dbReference>
<proteinExistence type="predicted"/>
<dbReference type="Gene3D" id="1.10.10.10">
    <property type="entry name" value="Winged helix-like DNA-binding domain superfamily/Winged helix DNA-binding domain"/>
    <property type="match status" value="1"/>
</dbReference>
<dbReference type="InterPro" id="IPR011990">
    <property type="entry name" value="TPR-like_helical_dom_sf"/>
</dbReference>
<comment type="caution">
    <text evidence="5">The sequence shown here is derived from an EMBL/GenBank/DDBJ whole genome shotgun (WGS) entry which is preliminary data.</text>
</comment>
<evidence type="ECO:0000256" key="1">
    <source>
        <dbReference type="ARBA" id="ARBA00023012"/>
    </source>
</evidence>
<evidence type="ECO:0000313" key="6">
    <source>
        <dbReference type="Proteomes" id="UP000295345"/>
    </source>
</evidence>
<accession>A0A4R4THF0</accession>
<dbReference type="PANTHER" id="PTHR35807">
    <property type="entry name" value="TRANSCRIPTIONAL REGULATOR REDD-RELATED"/>
    <property type="match status" value="1"/>
</dbReference>
<evidence type="ECO:0000256" key="2">
    <source>
        <dbReference type="ARBA" id="ARBA00023015"/>
    </source>
</evidence>
<dbReference type="PANTHER" id="PTHR35807:SF1">
    <property type="entry name" value="TRANSCRIPTIONAL REGULATOR REDD"/>
    <property type="match status" value="1"/>
</dbReference>
<keyword evidence="6" id="KW-1185">Reference proteome</keyword>
<evidence type="ECO:0000313" key="5">
    <source>
        <dbReference type="EMBL" id="TDC75766.1"/>
    </source>
</evidence>